<dbReference type="PANTHER" id="PTHR35527">
    <property type="entry name" value="CHOLOYLGLYCINE HYDROLASE"/>
    <property type="match status" value="1"/>
</dbReference>
<sequence length="385" mass="42814">MKKFLKSALLLSTVLASSAMACTAITLKGNDGDVVAGRTMEWGFTWDWSLTYIPAGTSHALTAPKELNLPAKQYLSKYSVLGIGLTIDKGNFIILDGQNNQGLSLSANYLPGFTEYQKVDKNDKNYASILEITTYILSQYNSIDEAKKGLENIKVWNDKSTEVNGVVPELHFLISDKSGNAIVVEYVKGEVHFYQLELDLKVMTNAPTYDWHLVNIRNYLNLSNTTVSRMKLYNENGVVPNHTYKIIDALGQGNGLLGMPGDYSPPSRFIRTAVLGYYSNNDNIKDESTLNKVAHILHNADIPKGVVAEKVDGKTYYDHTVFTSIKDLTNDTVYINIYNNPLNSVSINLDTLDKDHAKAFVKNIKQLPYPKSDITSSLISAYNIT</sequence>
<dbReference type="CDD" id="cd00542">
    <property type="entry name" value="Ntn_PVA"/>
    <property type="match status" value="1"/>
</dbReference>
<dbReference type="InterPro" id="IPR029055">
    <property type="entry name" value="Ntn_hydrolases_N"/>
</dbReference>
<dbReference type="OrthoDB" id="9794717at2"/>
<accession>A0A0B6CUZ2</accession>
<comment type="similarity">
    <text evidence="1">Belongs to the peptidase C59 family.</text>
</comment>
<keyword evidence="2 5" id="KW-0378">Hydrolase</keyword>
<gene>
    <name evidence="5" type="ORF">LA55_1544</name>
</gene>
<dbReference type="InterPro" id="IPR052193">
    <property type="entry name" value="Peptidase_C59"/>
</dbReference>
<dbReference type="SUPFAM" id="SSF56235">
    <property type="entry name" value="N-terminal nucleophile aminohydrolases (Ntn hydrolases)"/>
    <property type="match status" value="1"/>
</dbReference>
<dbReference type="GO" id="GO:0016787">
    <property type="term" value="F:hydrolase activity"/>
    <property type="evidence" value="ECO:0007669"/>
    <property type="project" value="UniProtKB-KW"/>
</dbReference>
<dbReference type="AlphaFoldDB" id="A0A0B6CUZ2"/>
<feature type="chain" id="PRO_5002120226" evidence="3">
    <location>
        <begin position="22"/>
        <end position="385"/>
    </location>
</feature>
<name>A0A0B6CUZ2_9GAMM</name>
<keyword evidence="3" id="KW-0732">Signal</keyword>
<feature type="signal peptide" evidence="3">
    <location>
        <begin position="1"/>
        <end position="21"/>
    </location>
</feature>
<dbReference type="InterPro" id="IPR029132">
    <property type="entry name" value="CBAH/NAAA_C"/>
</dbReference>
<dbReference type="RefSeq" id="WP_044526623.1">
    <property type="nucleotide sequence ID" value="NZ_CP009440.1"/>
</dbReference>
<organism evidence="5 6">
    <name type="scientific">Francisella philomiragia</name>
    <dbReference type="NCBI Taxonomy" id="28110"/>
    <lineage>
        <taxon>Bacteria</taxon>
        <taxon>Pseudomonadati</taxon>
        <taxon>Pseudomonadota</taxon>
        <taxon>Gammaproteobacteria</taxon>
        <taxon>Thiotrichales</taxon>
        <taxon>Francisellaceae</taxon>
        <taxon>Francisella</taxon>
    </lineage>
</organism>
<dbReference type="STRING" id="28110.KU46_1990"/>
<evidence type="ECO:0000313" key="6">
    <source>
        <dbReference type="Proteomes" id="UP000031830"/>
    </source>
</evidence>
<evidence type="ECO:0000256" key="3">
    <source>
        <dbReference type="SAM" id="SignalP"/>
    </source>
</evidence>
<dbReference type="PANTHER" id="PTHR35527:SF2">
    <property type="entry name" value="HYDROLASE"/>
    <property type="match status" value="1"/>
</dbReference>
<proteinExistence type="inferred from homology"/>
<evidence type="ECO:0000256" key="2">
    <source>
        <dbReference type="ARBA" id="ARBA00022801"/>
    </source>
</evidence>
<evidence type="ECO:0000256" key="1">
    <source>
        <dbReference type="ARBA" id="ARBA00006625"/>
    </source>
</evidence>
<dbReference type="PROSITE" id="PS51257">
    <property type="entry name" value="PROKAR_LIPOPROTEIN"/>
    <property type="match status" value="1"/>
</dbReference>
<dbReference type="KEGG" id="fpz:LA55_1544"/>
<dbReference type="Proteomes" id="UP000031830">
    <property type="component" value="Chromosome"/>
</dbReference>
<feature type="domain" description="Choloylglycine hydrolase/NAAA C-terminal" evidence="4">
    <location>
        <begin position="22"/>
        <end position="356"/>
    </location>
</feature>
<reference evidence="5 6" key="1">
    <citation type="journal article" date="2015" name="Genome Announc.">
        <title>Genome sequencing of 18 francisella strains to aid in assay development and testing.</title>
        <authorList>
            <person name="Johnson S.L."/>
            <person name="Daligault H.E."/>
            <person name="Davenport K.W."/>
            <person name="Coyne S.R."/>
            <person name="Frey K.G."/>
            <person name="Koroleva G.I."/>
            <person name="Broomall S.M."/>
            <person name="Bishop-Lilly K.A."/>
            <person name="Bruce D.C."/>
            <person name="Chertkov O."/>
            <person name="Freitas T."/>
            <person name="Jaissle J."/>
            <person name="Ladner J.T."/>
            <person name="Rosenzweig C.N."/>
            <person name="Gibbons H.S."/>
            <person name="Palacios G.F."/>
            <person name="Redden C.L."/>
            <person name="Xu Y."/>
            <person name="Minogue T.D."/>
            <person name="Chain P.S."/>
        </authorList>
    </citation>
    <scope>NUCLEOTIDE SEQUENCE [LARGE SCALE GENOMIC DNA]</scope>
    <source>
        <strain evidence="5 6">GA01-2794</strain>
    </source>
</reference>
<evidence type="ECO:0000313" key="5">
    <source>
        <dbReference type="EMBL" id="AJI54319.1"/>
    </source>
</evidence>
<dbReference type="Pfam" id="PF02275">
    <property type="entry name" value="CBAH"/>
    <property type="match status" value="1"/>
</dbReference>
<evidence type="ECO:0000259" key="4">
    <source>
        <dbReference type="Pfam" id="PF02275"/>
    </source>
</evidence>
<dbReference type="Gene3D" id="3.60.60.10">
    <property type="entry name" value="Penicillin V Acylase, Chain A"/>
    <property type="match status" value="1"/>
</dbReference>
<protein>
    <submittedName>
        <fullName evidence="5">Linear amide C-N hydrolase, choloylglycine hydrolase family protein</fullName>
    </submittedName>
</protein>
<dbReference type="EMBL" id="CP009440">
    <property type="protein sequence ID" value="AJI54319.1"/>
    <property type="molecule type" value="Genomic_DNA"/>
</dbReference>